<dbReference type="InterPro" id="IPR043359">
    <property type="entry name" value="GLI-like"/>
</dbReference>
<proteinExistence type="predicted"/>
<dbReference type="Proteomes" id="UP000708208">
    <property type="component" value="Unassembled WGS sequence"/>
</dbReference>
<keyword evidence="4 9" id="KW-0863">Zinc-finger</keyword>
<dbReference type="GO" id="GO:0000981">
    <property type="term" value="F:DNA-binding transcription factor activity, RNA polymerase II-specific"/>
    <property type="evidence" value="ECO:0007669"/>
    <property type="project" value="TreeGrafter"/>
</dbReference>
<comment type="subcellular location">
    <subcellularLocation>
        <location evidence="1">Nucleus</location>
    </subcellularLocation>
</comment>
<feature type="domain" description="C2H2-type" evidence="11">
    <location>
        <begin position="250"/>
        <end position="277"/>
    </location>
</feature>
<feature type="region of interest" description="Disordered" evidence="10">
    <location>
        <begin position="324"/>
        <end position="343"/>
    </location>
</feature>
<keyword evidence="3" id="KW-0677">Repeat</keyword>
<keyword evidence="2" id="KW-0479">Metal-binding</keyword>
<sequence length="404" mass="45378">MWEDWQNSVNAPAEILGLTSDNISTWSSLNAVANIIHDNWGHNYDCTEENTWNPHCDLRNSTSTEDVTNGYSPSLMTNAAAERKERLGNFLLLSKLDALGFGDDCWLSPGLLKREALVLPNDKLDKTPDGDSEDPEGEVEEVDSGEDSQKHEPLGCMWIDCKAVFDHQDELVSHIERVHVEGRREDFSCFWLGCARRNRPFNARYKLLIHMRVHTGHKPNKCTFTGCSKAFSRLENLKIHLRSHTGERPYICPHCPKAFSNSSDRAKHQRTHFDTKPYACLFPNCGKRYTDPSSLRKHAKMHYNGSLPHRHSFNSCSSASSCKSGSVSPSPPSTPNSPIVQPSGFPVFGEDGAGAPNRKTLFNFPLFTTLDTPPVNPEIQDEIVSEFDWMSSVDLGDIERILDC</sequence>
<feature type="domain" description="C2H2-type" evidence="11">
    <location>
        <begin position="192"/>
        <end position="219"/>
    </location>
</feature>
<comment type="caution">
    <text evidence="12">The sequence shown here is derived from an EMBL/GenBank/DDBJ whole genome shotgun (WGS) entry which is preliminary data.</text>
</comment>
<name>A0A8J2KB51_9HEXA</name>
<dbReference type="Pfam" id="PF00096">
    <property type="entry name" value="zf-C2H2"/>
    <property type="match status" value="3"/>
</dbReference>
<keyword evidence="8" id="KW-0539">Nucleus</keyword>
<dbReference type="PANTHER" id="PTHR45718:SF7">
    <property type="entry name" value="C2H2-TYPE DOMAIN-CONTAINING PROTEIN"/>
    <property type="match status" value="1"/>
</dbReference>
<dbReference type="FunFam" id="3.30.160.60:FF:000495">
    <property type="entry name" value="zinc finger protein 668"/>
    <property type="match status" value="1"/>
</dbReference>
<dbReference type="PROSITE" id="PS50157">
    <property type="entry name" value="ZINC_FINGER_C2H2_2"/>
    <property type="match status" value="4"/>
</dbReference>
<evidence type="ECO:0000256" key="4">
    <source>
        <dbReference type="ARBA" id="ARBA00022771"/>
    </source>
</evidence>
<dbReference type="GO" id="GO:0140297">
    <property type="term" value="F:DNA-binding transcription factor binding"/>
    <property type="evidence" value="ECO:0007669"/>
    <property type="project" value="UniProtKB-ARBA"/>
</dbReference>
<evidence type="ECO:0000256" key="9">
    <source>
        <dbReference type="PROSITE-ProRule" id="PRU00042"/>
    </source>
</evidence>
<accession>A0A8J2KB51</accession>
<evidence type="ECO:0000259" key="11">
    <source>
        <dbReference type="PROSITE" id="PS50157"/>
    </source>
</evidence>
<dbReference type="Pfam" id="PF23561">
    <property type="entry name" value="zf-C2H2_15"/>
    <property type="match status" value="1"/>
</dbReference>
<evidence type="ECO:0000256" key="1">
    <source>
        <dbReference type="ARBA" id="ARBA00004123"/>
    </source>
</evidence>
<dbReference type="GO" id="GO:0005634">
    <property type="term" value="C:nucleus"/>
    <property type="evidence" value="ECO:0007669"/>
    <property type="project" value="UniProtKB-SubCell"/>
</dbReference>
<dbReference type="PANTHER" id="PTHR45718">
    <property type="entry name" value="TRANSCRIPTIONAL ACTIVATOR CUBITUS INTERRUPTUS"/>
    <property type="match status" value="1"/>
</dbReference>
<feature type="domain" description="C2H2-type" evidence="11">
    <location>
        <begin position="278"/>
        <end position="302"/>
    </location>
</feature>
<evidence type="ECO:0000313" key="12">
    <source>
        <dbReference type="EMBL" id="CAG7732414.1"/>
    </source>
</evidence>
<evidence type="ECO:0000256" key="5">
    <source>
        <dbReference type="ARBA" id="ARBA00022833"/>
    </source>
</evidence>
<dbReference type="EMBL" id="CAJVCH010230800">
    <property type="protein sequence ID" value="CAG7732414.1"/>
    <property type="molecule type" value="Genomic_DNA"/>
</dbReference>
<evidence type="ECO:0000313" key="13">
    <source>
        <dbReference type="Proteomes" id="UP000708208"/>
    </source>
</evidence>
<dbReference type="InterPro" id="IPR056436">
    <property type="entry name" value="Znf-C2H2_ZIC1-5/GLI1-3-like"/>
</dbReference>
<dbReference type="GO" id="GO:0000978">
    <property type="term" value="F:RNA polymerase II cis-regulatory region sequence-specific DNA binding"/>
    <property type="evidence" value="ECO:0007669"/>
    <property type="project" value="TreeGrafter"/>
</dbReference>
<dbReference type="InterPro" id="IPR013087">
    <property type="entry name" value="Znf_C2H2_type"/>
</dbReference>
<keyword evidence="5" id="KW-0862">Zinc</keyword>
<dbReference type="FunFam" id="3.30.160.60:FF:000048">
    <property type="entry name" value="GLI family zinc finger 3"/>
    <property type="match status" value="1"/>
</dbReference>
<evidence type="ECO:0000256" key="2">
    <source>
        <dbReference type="ARBA" id="ARBA00022723"/>
    </source>
</evidence>
<protein>
    <recommendedName>
        <fullName evidence="11">C2H2-type domain-containing protein</fullName>
    </recommendedName>
</protein>
<reference evidence="12" key="1">
    <citation type="submission" date="2021-06" db="EMBL/GenBank/DDBJ databases">
        <authorList>
            <person name="Hodson N. C."/>
            <person name="Mongue J. A."/>
            <person name="Jaron S. K."/>
        </authorList>
    </citation>
    <scope>NUCLEOTIDE SEQUENCE</scope>
</reference>
<dbReference type="PROSITE" id="PS00028">
    <property type="entry name" value="ZINC_FINGER_C2H2_1"/>
    <property type="match status" value="4"/>
</dbReference>
<dbReference type="OrthoDB" id="3214149at2759"/>
<dbReference type="FunFam" id="3.30.160.60:FF:000031">
    <property type="entry name" value="GLI family zinc finger 3"/>
    <property type="match status" value="1"/>
</dbReference>
<evidence type="ECO:0000256" key="3">
    <source>
        <dbReference type="ARBA" id="ARBA00022737"/>
    </source>
</evidence>
<evidence type="ECO:0000256" key="8">
    <source>
        <dbReference type="ARBA" id="ARBA00023242"/>
    </source>
</evidence>
<feature type="region of interest" description="Disordered" evidence="10">
    <location>
        <begin position="122"/>
        <end position="151"/>
    </location>
</feature>
<evidence type="ECO:0000256" key="7">
    <source>
        <dbReference type="ARBA" id="ARBA00023163"/>
    </source>
</evidence>
<organism evidence="12 13">
    <name type="scientific">Allacma fusca</name>
    <dbReference type="NCBI Taxonomy" id="39272"/>
    <lineage>
        <taxon>Eukaryota</taxon>
        <taxon>Metazoa</taxon>
        <taxon>Ecdysozoa</taxon>
        <taxon>Arthropoda</taxon>
        <taxon>Hexapoda</taxon>
        <taxon>Collembola</taxon>
        <taxon>Symphypleona</taxon>
        <taxon>Sminthuridae</taxon>
        <taxon>Allacma</taxon>
    </lineage>
</organism>
<feature type="compositionally biased region" description="Acidic residues" evidence="10">
    <location>
        <begin position="130"/>
        <end position="146"/>
    </location>
</feature>
<keyword evidence="6" id="KW-0805">Transcription regulation</keyword>
<gene>
    <name evidence="12" type="ORF">AFUS01_LOCUS20933</name>
</gene>
<evidence type="ECO:0000256" key="10">
    <source>
        <dbReference type="SAM" id="MobiDB-lite"/>
    </source>
</evidence>
<evidence type="ECO:0000256" key="6">
    <source>
        <dbReference type="ARBA" id="ARBA00023015"/>
    </source>
</evidence>
<dbReference type="GO" id="GO:0008270">
    <property type="term" value="F:zinc ion binding"/>
    <property type="evidence" value="ECO:0007669"/>
    <property type="project" value="UniProtKB-KW"/>
</dbReference>
<feature type="domain" description="C2H2-type" evidence="11">
    <location>
        <begin position="220"/>
        <end position="249"/>
    </location>
</feature>
<keyword evidence="7" id="KW-0804">Transcription</keyword>
<dbReference type="AlphaFoldDB" id="A0A8J2KB51"/>
<keyword evidence="13" id="KW-1185">Reference proteome</keyword>
<dbReference type="SMART" id="SM00355">
    <property type="entry name" value="ZnF_C2H2"/>
    <property type="match status" value="5"/>
</dbReference>